<dbReference type="PANTHER" id="PTHR12922">
    <property type="entry name" value="UBIQUINONE BIOSYNTHESIS PROTEIN"/>
    <property type="match status" value="1"/>
</dbReference>
<dbReference type="InterPro" id="IPR007715">
    <property type="entry name" value="Coq4"/>
</dbReference>
<sequence>MNYQYLPFTSYRGAEPQASSSIWTSAKNFFRIFKTTKAFLKVLLDDRGNLDLIEELSTSLVDNRAFELAVEKMKAKPEVAAIIAERYIAPPHDLKALLQYPQDSLGYTYASSLKQAGFHTLAAKVKIDSDTSYVENRWYQTHDIWHIITGFDTSEIGEIGLQAFYLAQFQLPLASMLIANSLIATTLLQPEELSLLLGAIAKGWEMGQTAKPLIAQKWEEAWEKPVAVWRAELNVQPIFQIEPVLA</sequence>
<keyword evidence="1" id="KW-0830">Ubiquinone</keyword>
<name>A0A951Q0Q9_9NOST</name>
<gene>
    <name evidence="1" type="ORF">KME32_14185</name>
</gene>
<proteinExistence type="predicted"/>
<protein>
    <submittedName>
        <fullName evidence="1">Ubiquinone biosynthesis protein</fullName>
    </submittedName>
</protein>
<dbReference type="Pfam" id="PF05019">
    <property type="entry name" value="Coq4"/>
    <property type="match status" value="1"/>
</dbReference>
<accession>A0A951Q0Q9</accession>
<dbReference type="PANTHER" id="PTHR12922:SF7">
    <property type="entry name" value="UBIQUINONE BIOSYNTHESIS PROTEIN COQ4 HOMOLOG, MITOCHONDRIAL"/>
    <property type="match status" value="1"/>
</dbReference>
<reference evidence="1" key="1">
    <citation type="submission" date="2021-05" db="EMBL/GenBank/DDBJ databases">
        <authorList>
            <person name="Pietrasiak N."/>
            <person name="Ward R."/>
            <person name="Stajich J.E."/>
            <person name="Kurbessoian T."/>
        </authorList>
    </citation>
    <scope>NUCLEOTIDE SEQUENCE</scope>
    <source>
        <strain evidence="1">JT2-VF2</strain>
    </source>
</reference>
<organism evidence="1 2">
    <name type="scientific">Mojavia pulchra JT2-VF2</name>
    <dbReference type="NCBI Taxonomy" id="287848"/>
    <lineage>
        <taxon>Bacteria</taxon>
        <taxon>Bacillati</taxon>
        <taxon>Cyanobacteriota</taxon>
        <taxon>Cyanophyceae</taxon>
        <taxon>Nostocales</taxon>
        <taxon>Nostocaceae</taxon>
    </lineage>
</organism>
<dbReference type="AlphaFoldDB" id="A0A951Q0Q9"/>
<comment type="caution">
    <text evidence="1">The sequence shown here is derived from an EMBL/GenBank/DDBJ whole genome shotgun (WGS) entry which is preliminary data.</text>
</comment>
<dbReference type="EMBL" id="JAHHHN010000007">
    <property type="protein sequence ID" value="MBW4562272.1"/>
    <property type="molecule type" value="Genomic_DNA"/>
</dbReference>
<dbReference type="Proteomes" id="UP000715781">
    <property type="component" value="Unassembled WGS sequence"/>
</dbReference>
<evidence type="ECO:0000313" key="1">
    <source>
        <dbReference type="EMBL" id="MBW4562272.1"/>
    </source>
</evidence>
<reference evidence="1" key="2">
    <citation type="journal article" date="2022" name="Microbiol. Resour. Announc.">
        <title>Metagenome Sequencing to Explore Phylogenomics of Terrestrial Cyanobacteria.</title>
        <authorList>
            <person name="Ward R.D."/>
            <person name="Stajich J.E."/>
            <person name="Johansen J.R."/>
            <person name="Huntemann M."/>
            <person name="Clum A."/>
            <person name="Foster B."/>
            <person name="Foster B."/>
            <person name="Roux S."/>
            <person name="Palaniappan K."/>
            <person name="Varghese N."/>
            <person name="Mukherjee S."/>
            <person name="Reddy T.B.K."/>
            <person name="Daum C."/>
            <person name="Copeland A."/>
            <person name="Chen I.A."/>
            <person name="Ivanova N.N."/>
            <person name="Kyrpides N.C."/>
            <person name="Shapiro N."/>
            <person name="Eloe-Fadrosh E.A."/>
            <person name="Pietrasiak N."/>
        </authorList>
    </citation>
    <scope>NUCLEOTIDE SEQUENCE</scope>
    <source>
        <strain evidence="1">JT2-VF2</strain>
    </source>
</reference>
<evidence type="ECO:0000313" key="2">
    <source>
        <dbReference type="Proteomes" id="UP000715781"/>
    </source>
</evidence>
<dbReference type="GO" id="GO:0006744">
    <property type="term" value="P:ubiquinone biosynthetic process"/>
    <property type="evidence" value="ECO:0007669"/>
    <property type="project" value="InterPro"/>
</dbReference>